<comment type="caution">
    <text evidence="1">The sequence shown here is derived from an EMBL/GenBank/DDBJ whole genome shotgun (WGS) entry which is preliminary data.</text>
</comment>
<accession>A0AAD7V2K1</accession>
<evidence type="ECO:0000313" key="1">
    <source>
        <dbReference type="EMBL" id="KAJ8657614.1"/>
    </source>
</evidence>
<dbReference type="Gene3D" id="1.25.40.10">
    <property type="entry name" value="Tetratricopeptide repeat domain"/>
    <property type="match status" value="1"/>
</dbReference>
<dbReference type="EMBL" id="JARTCD010000030">
    <property type="protein sequence ID" value="KAJ8657614.1"/>
    <property type="molecule type" value="Genomic_DNA"/>
</dbReference>
<dbReference type="PANTHER" id="PTHR31639">
    <property type="entry name" value="F-BOX PROTEIN-LIKE"/>
    <property type="match status" value="1"/>
</dbReference>
<dbReference type="PANTHER" id="PTHR31639:SF256">
    <property type="entry name" value="OS07G0242900 PROTEIN"/>
    <property type="match status" value="1"/>
</dbReference>
<sequence>MTRSIDFAVIDNLHASASRGQHAHVIQETVAIANELQNLRLHLLDMRARSYVACAQFAKALETATTMQEMNPASALGYLCQGYIHMEQGRYITAVHVYEKAMECVDKRDPSYETIITSKDKALQQGERCRDFICDFPIDISARIIQELYVDEKYPQQREYVMVSWDWWHRIMAANHLEYSLDSIMALEETSDMVIQSFNHVRSLTYYYGDGRLSQLLERYPFTSLTTLQLNGATVEETMGGLSLIGMTLTTLIYEKPPLGHNNDYTIRLRDILATCPNLVSFNCQSAVDISSLKVTYPKLRTLEMYSVIGTVDDQVMVMLQQHLPSLRALDMAIVGSSRPVTVDDPWIPAIRHLGYGECPSTYHQNLTFEEYEEQGLVSLSIVPTRHLFALDAIAPLIIHHHATLQLLALRGHFNTTHTGNMTDAMHNYRSVEFTRLKRLLLWTVSENTNMESYASFIAWIIQRAPFLQEITLHGNIMNKYTLQAMAKCAHLRSVSFATHPTQRSEDYDAIVSQFVKDHANYTADKGGSRLEVLNVRLHKADAMLIDGFRGLKSLTSLYLFTNDIASEPFVRLFESLRQGCQSLEDLHLHNDGMVPNRILYQVGGCANLKRLIISGDIREAQAGLLGLQRCSHLQHLSTNYPIDEDIKSMIREKLPDCSITGPPYPFSHITVVSSPTIHLT</sequence>
<gene>
    <name evidence="1" type="ORF">O0I10_006678</name>
</gene>
<dbReference type="SUPFAM" id="SSF48452">
    <property type="entry name" value="TPR-like"/>
    <property type="match status" value="1"/>
</dbReference>
<dbReference type="SUPFAM" id="SSF52047">
    <property type="entry name" value="RNI-like"/>
    <property type="match status" value="1"/>
</dbReference>
<dbReference type="AlphaFoldDB" id="A0AAD7V2K1"/>
<dbReference type="Gene3D" id="3.80.10.10">
    <property type="entry name" value="Ribonuclease Inhibitor"/>
    <property type="match status" value="2"/>
</dbReference>
<keyword evidence="2" id="KW-1185">Reference proteome</keyword>
<organism evidence="1 2">
    <name type="scientific">Lichtheimia ornata</name>
    <dbReference type="NCBI Taxonomy" id="688661"/>
    <lineage>
        <taxon>Eukaryota</taxon>
        <taxon>Fungi</taxon>
        <taxon>Fungi incertae sedis</taxon>
        <taxon>Mucoromycota</taxon>
        <taxon>Mucoromycotina</taxon>
        <taxon>Mucoromycetes</taxon>
        <taxon>Mucorales</taxon>
        <taxon>Lichtheimiaceae</taxon>
        <taxon>Lichtheimia</taxon>
    </lineage>
</organism>
<name>A0AAD7V2K1_9FUNG</name>
<evidence type="ECO:0000313" key="2">
    <source>
        <dbReference type="Proteomes" id="UP001234581"/>
    </source>
</evidence>
<dbReference type="InterPro" id="IPR032675">
    <property type="entry name" value="LRR_dom_sf"/>
</dbReference>
<proteinExistence type="predicted"/>
<dbReference type="Proteomes" id="UP001234581">
    <property type="component" value="Unassembled WGS sequence"/>
</dbReference>
<protein>
    <submittedName>
        <fullName evidence="1">Uncharacterized protein</fullName>
    </submittedName>
</protein>
<reference evidence="1 2" key="1">
    <citation type="submission" date="2023-03" db="EMBL/GenBank/DDBJ databases">
        <title>Genome sequence of Lichtheimia ornata CBS 291.66.</title>
        <authorList>
            <person name="Mohabir J.T."/>
            <person name="Shea T.P."/>
            <person name="Kurbessoian T."/>
            <person name="Berby B."/>
            <person name="Fontaine J."/>
            <person name="Livny J."/>
            <person name="Gnirke A."/>
            <person name="Stajich J.E."/>
            <person name="Cuomo C.A."/>
        </authorList>
    </citation>
    <scope>NUCLEOTIDE SEQUENCE [LARGE SCALE GENOMIC DNA]</scope>
    <source>
        <strain evidence="1">CBS 291.66</strain>
    </source>
</reference>
<dbReference type="InterPro" id="IPR011990">
    <property type="entry name" value="TPR-like_helical_dom_sf"/>
</dbReference>
<dbReference type="GeneID" id="83214089"/>
<dbReference type="RefSeq" id="XP_058342527.1">
    <property type="nucleotide sequence ID" value="XM_058486705.1"/>
</dbReference>